<dbReference type="EMBL" id="CM040999">
    <property type="protein sequence ID" value="MCJ8747645.1"/>
    <property type="molecule type" value="Genomic_DNA"/>
</dbReference>
<organism evidence="1 2">
    <name type="scientific">Pangasius djambal</name>
    <dbReference type="NCBI Taxonomy" id="1691987"/>
    <lineage>
        <taxon>Eukaryota</taxon>
        <taxon>Metazoa</taxon>
        <taxon>Chordata</taxon>
        <taxon>Craniata</taxon>
        <taxon>Vertebrata</taxon>
        <taxon>Euteleostomi</taxon>
        <taxon>Actinopterygii</taxon>
        <taxon>Neopterygii</taxon>
        <taxon>Teleostei</taxon>
        <taxon>Ostariophysi</taxon>
        <taxon>Siluriformes</taxon>
        <taxon>Pangasiidae</taxon>
        <taxon>Pangasius</taxon>
    </lineage>
</organism>
<accession>A0ACC5ZIE1</accession>
<sequence length="1219" mass="132983">MISVAPECSPGAHRTLHSPYRSVDFDSAELQDTAIQDVICDHSLPPGWYRFFINSTQAEMPTSCVEMNRCGTQAPVWLALGDVSLPAPGELRRFSACATWQFSQSTSKDCCLFRIPITVRNCGHFLLYFLQPTQGCMGYCAQVVSDFTPKACRPGEVEVNGVCVALPPSLSSRPVVRTELKGTGVYLRCSYTAVRDVNTHTHAYVVVWSRYTSSNTRVEIRRDSTTQLYVHAQLGGAHFGLGHTFSCSVAVYVLNSSSVQSAFRESVGFFAGIKFVPDVLHIREDATEHTLAVLSTVPITCSEPKQRCTLELTLSTHEPDGLMLLVPNVALSSCHIELESRVCEEHVCEGGVCSDGVCEEGVCEDGVCARGVVTLTAVTDFTRDGNRASELRVKPSDTAPLFWREHTPVTLKVMVQDVPTSSCYSLTDPHVLTLDGRRFENQHRGTFVLYKSTSRVFEVQVRQWDCGSRHYPASCTCGVAAREDNDLATFDMCNGQLRETRPQLSIKTLGLESSSRVKIHETHHGKKVTMVFASGAFVRADVSDWGMSVTLRAPSRDFSHTRGLCGTFDKNIHNDFQGPDGTVYHHGNLDLFIHAWRYGASAQIQLHTLHLAQRGSMAGTSPSHGLGPGKKWRRSAHSVLHPVHSVHRLSSMDVERFAYFFPYDHLSSSSSADPSFAGASWPTPGGLTSSKALELCRSALVNSTLGSACRGLVGRRMEDAVDLCILDLQIKDDLEWERELLPFLENECERRWLEGRASAVGVSQFGVTEVETALRCPDLCNGKGRCVEWGCQCDSGHSHYDCSLAINQPVELTDVENSGLCDIRAFSCDTVRVFGLGFINSPKLVCLITKLTRVNEEWISGDGRRTEASFLSSKAVDCAVPRLGSMASDSVDFLSDQQPYARWEIKVSNDGSVFSNRKVFTLYDGVCQQCSRAGHCKLKDRVCVIDGVCVADGDVSVSSVCLMCNSTESTHSWSLNGENLPPSFLAPQSVLHSFIGQDFVYQLEAQDPEGSDVSFLLEAGPSGASLSRSGLITLRVTTPETLTFSFTITDECHAHSTHSLQVSVRPCVCVNGGSCVSDVSRPAGSGEHVCQDGTDFCRSGPCVSGVCVNERDGFTCVCPDGLTGRVCEEDVDECERAPCFTSVRCVNTFGSFTCGSCPPGTQGEGIACTVDLVTPHTLPAVRVHTNMAASRDFECSSGSNVTSVIFQTLAVYLLNIQKI</sequence>
<evidence type="ECO:0000313" key="2">
    <source>
        <dbReference type="Proteomes" id="UP000830395"/>
    </source>
</evidence>
<comment type="caution">
    <text evidence="1">The sequence shown here is derived from an EMBL/GenBank/DDBJ whole genome shotgun (WGS) entry which is preliminary data.</text>
</comment>
<name>A0ACC5ZIE1_9TELE</name>
<dbReference type="Proteomes" id="UP000830395">
    <property type="component" value="Chromosome 25"/>
</dbReference>
<protein>
    <submittedName>
        <fullName evidence="1">Uncharacterized protein</fullName>
    </submittedName>
</protein>
<keyword evidence="2" id="KW-1185">Reference proteome</keyword>
<proteinExistence type="predicted"/>
<gene>
    <name evidence="1" type="ORF">PDJAM_G00155700</name>
</gene>
<reference evidence="1" key="1">
    <citation type="submission" date="2020-02" db="EMBL/GenBank/DDBJ databases">
        <title>Genome sequencing of the panga catfish, Pangasius djambal.</title>
        <authorList>
            <person name="Wen M."/>
            <person name="Zahm M."/>
            <person name="Roques C."/>
            <person name="Cabau C."/>
            <person name="Klopp C."/>
            <person name="Donnadieu C."/>
            <person name="Jouanno E."/>
            <person name="Avarre J.-C."/>
            <person name="Campet M."/>
            <person name="Ha T."/>
            <person name="Dugue R."/>
            <person name="Lampietro C."/>
            <person name="Louis A."/>
            <person name="Herpin A."/>
            <person name="Echchiki A."/>
            <person name="Berthelot C."/>
            <person name="Parey E."/>
            <person name="Roest-Crollius H."/>
            <person name="Braasch I."/>
            <person name="Postlethwait J.H."/>
            <person name="Bobe J."/>
            <person name="Montfort J."/>
            <person name="Bouchez O."/>
            <person name="Begum T."/>
            <person name="Schartl M."/>
            <person name="Gustiano R."/>
            <person name="Guiguen Y."/>
        </authorList>
    </citation>
    <scope>NUCLEOTIDE SEQUENCE</scope>
    <source>
        <strain evidence="1">Pdj_M5554</strain>
    </source>
</reference>
<evidence type="ECO:0000313" key="1">
    <source>
        <dbReference type="EMBL" id="MCJ8747645.1"/>
    </source>
</evidence>